<dbReference type="InterPro" id="IPR012349">
    <property type="entry name" value="Split_barrel_FMN-bd"/>
</dbReference>
<feature type="domain" description="Flavin reductase like" evidence="4">
    <location>
        <begin position="41"/>
        <end position="215"/>
    </location>
</feature>
<accession>A0ABX2MW95</accession>
<dbReference type="Gene3D" id="2.30.110.10">
    <property type="entry name" value="Electron Transport, Fmn-binding Protein, Chain A"/>
    <property type="match status" value="1"/>
</dbReference>
<dbReference type="Proteomes" id="UP000577724">
    <property type="component" value="Unassembled WGS sequence"/>
</dbReference>
<evidence type="ECO:0000313" key="6">
    <source>
        <dbReference type="Proteomes" id="UP000577724"/>
    </source>
</evidence>
<protein>
    <submittedName>
        <fullName evidence="5">Flavin reductase family protein</fullName>
    </submittedName>
</protein>
<dbReference type="PANTHER" id="PTHR43567:SF1">
    <property type="entry name" value="FLAVOREDOXIN"/>
    <property type="match status" value="1"/>
</dbReference>
<keyword evidence="6" id="KW-1185">Reference proteome</keyword>
<dbReference type="Pfam" id="PF01613">
    <property type="entry name" value="Flavin_Reduct"/>
    <property type="match status" value="1"/>
</dbReference>
<proteinExistence type="inferred from homology"/>
<comment type="similarity">
    <text evidence="3">Belongs to the flavoredoxin family.</text>
</comment>
<dbReference type="SUPFAM" id="SSF50475">
    <property type="entry name" value="FMN-binding split barrel"/>
    <property type="match status" value="1"/>
</dbReference>
<dbReference type="InterPro" id="IPR002563">
    <property type="entry name" value="Flavin_Rdtase-like_dom"/>
</dbReference>
<comment type="caution">
    <text evidence="5">The sequence shown here is derived from an EMBL/GenBank/DDBJ whole genome shotgun (WGS) entry which is preliminary data.</text>
</comment>
<sequence length="227" mass="25757">MEEEALYTNDRTQKEFEPVKHRDLNRELIQHEVINPSILYYGTPVLLLSTLNEDGTTNLSPLSSSWALGDCLVLGVGIQGKAFENLSRHPECVINLPDASLWEQVEGLGRYTGIYPVPEEKRMMGFEFCDDKFAVSGLTPQGSIQVEPDKIAECPLQIEAAVKQIRIPEHTPFMAIVEVKALKVHVHTRLISGLNKINPEKWNPLIYNFRHYYGLGERHGESFRAEK</sequence>
<evidence type="ECO:0000256" key="3">
    <source>
        <dbReference type="ARBA" id="ARBA00038054"/>
    </source>
</evidence>
<reference evidence="5 6" key="1">
    <citation type="submission" date="2020-05" db="EMBL/GenBank/DDBJ databases">
        <title>Genome Sequencing of Type Strains.</title>
        <authorList>
            <person name="Lemaire J.F."/>
            <person name="Inderbitzin P."/>
            <person name="Gregorio O.A."/>
            <person name="Collins S.B."/>
            <person name="Wespe N."/>
            <person name="Knight-Connoni V."/>
        </authorList>
    </citation>
    <scope>NUCLEOTIDE SEQUENCE [LARGE SCALE GENOMIC DNA]</scope>
    <source>
        <strain evidence="5 6">DSM 19942</strain>
    </source>
</reference>
<dbReference type="PANTHER" id="PTHR43567">
    <property type="entry name" value="FLAVOREDOXIN-RELATED-RELATED"/>
    <property type="match status" value="1"/>
</dbReference>
<comment type="cofactor">
    <cofactor evidence="1">
        <name>FMN</name>
        <dbReference type="ChEBI" id="CHEBI:58210"/>
    </cofactor>
</comment>
<organism evidence="5 6">
    <name type="scientific">Paenibacillus taichungensis</name>
    <dbReference type="NCBI Taxonomy" id="484184"/>
    <lineage>
        <taxon>Bacteria</taxon>
        <taxon>Bacillati</taxon>
        <taxon>Bacillota</taxon>
        <taxon>Bacilli</taxon>
        <taxon>Bacillales</taxon>
        <taxon>Paenibacillaceae</taxon>
        <taxon>Paenibacillus</taxon>
    </lineage>
</organism>
<dbReference type="EMBL" id="JABMCC010000121">
    <property type="protein sequence ID" value="NUU58335.1"/>
    <property type="molecule type" value="Genomic_DNA"/>
</dbReference>
<name>A0ABX2MW95_9BACL</name>
<evidence type="ECO:0000256" key="1">
    <source>
        <dbReference type="ARBA" id="ARBA00001917"/>
    </source>
</evidence>
<evidence type="ECO:0000259" key="4">
    <source>
        <dbReference type="Pfam" id="PF01613"/>
    </source>
</evidence>
<evidence type="ECO:0000313" key="5">
    <source>
        <dbReference type="EMBL" id="NUU58335.1"/>
    </source>
</evidence>
<evidence type="ECO:0000256" key="2">
    <source>
        <dbReference type="ARBA" id="ARBA00022630"/>
    </source>
</evidence>
<keyword evidence="2" id="KW-0285">Flavoprotein</keyword>
<gene>
    <name evidence="5" type="ORF">HP548_30060</name>
</gene>
<dbReference type="InterPro" id="IPR052174">
    <property type="entry name" value="Flavoredoxin"/>
</dbReference>